<dbReference type="EMBL" id="CP042582">
    <property type="protein sequence ID" value="QEX22778.1"/>
    <property type="molecule type" value="Genomic_DNA"/>
</dbReference>
<dbReference type="Pfam" id="PF01464">
    <property type="entry name" value="SLT"/>
    <property type="match status" value="1"/>
</dbReference>
<feature type="chain" id="PRO_5023811952" evidence="4">
    <location>
        <begin position="27"/>
        <end position="663"/>
    </location>
</feature>
<dbReference type="PANTHER" id="PTHR37423">
    <property type="entry name" value="SOLUBLE LYTIC MUREIN TRANSGLYCOSYLASE-RELATED"/>
    <property type="match status" value="1"/>
</dbReference>
<feature type="domain" description="Transglycosylase SLT" evidence="5">
    <location>
        <begin position="505"/>
        <end position="605"/>
    </location>
</feature>
<evidence type="ECO:0000313" key="7">
    <source>
        <dbReference type="Proteomes" id="UP000325797"/>
    </source>
</evidence>
<evidence type="ECO:0000256" key="1">
    <source>
        <dbReference type="ARBA" id="ARBA00007734"/>
    </source>
</evidence>
<accession>A0A5J6MYI4</accession>
<comment type="similarity">
    <text evidence="1">Belongs to the transglycosylase Slt family.</text>
</comment>
<dbReference type="AlphaFoldDB" id="A0A5J6MYI4"/>
<comment type="similarity">
    <text evidence="2">Belongs to the virb1 family.</text>
</comment>
<dbReference type="InterPro" id="IPR008939">
    <property type="entry name" value="Lytic_TGlycosylase_superhlx_U"/>
</dbReference>
<dbReference type="KEGG" id="hadh:FRZ61_27100"/>
<gene>
    <name evidence="6" type="ORF">FRZ61_27100</name>
</gene>
<keyword evidence="3 4" id="KW-0732">Signal</keyword>
<dbReference type="GO" id="GO:0042597">
    <property type="term" value="C:periplasmic space"/>
    <property type="evidence" value="ECO:0007669"/>
    <property type="project" value="InterPro"/>
</dbReference>
<keyword evidence="7" id="KW-1185">Reference proteome</keyword>
<protein>
    <submittedName>
        <fullName evidence="6">Lytic transglycosylase</fullName>
    </submittedName>
</protein>
<reference evidence="6 7" key="1">
    <citation type="submission" date="2019-08" db="EMBL/GenBank/DDBJ databases">
        <title>Hyperibacter terrae gen. nov., sp. nov. and Hyperibacter viscosus sp. nov., two new members in the family Rhodospirillaceae isolated from the rhizosphere of Hypericum perforatum.</title>
        <authorList>
            <person name="Noviana Z."/>
        </authorList>
    </citation>
    <scope>NUCLEOTIDE SEQUENCE [LARGE SCALE GENOMIC DNA]</scope>
    <source>
        <strain evidence="6 7">R5959</strain>
    </source>
</reference>
<dbReference type="InterPro" id="IPR008258">
    <property type="entry name" value="Transglycosylase_SLT_dom_1"/>
</dbReference>
<dbReference type="Gene3D" id="1.10.530.10">
    <property type="match status" value="1"/>
</dbReference>
<dbReference type="PANTHER" id="PTHR37423:SF2">
    <property type="entry name" value="MEMBRANE-BOUND LYTIC MUREIN TRANSGLYCOSYLASE C"/>
    <property type="match status" value="1"/>
</dbReference>
<evidence type="ECO:0000256" key="4">
    <source>
        <dbReference type="SAM" id="SignalP"/>
    </source>
</evidence>
<evidence type="ECO:0000256" key="3">
    <source>
        <dbReference type="ARBA" id="ARBA00022729"/>
    </source>
</evidence>
<dbReference type="CDD" id="cd13401">
    <property type="entry name" value="Slt70-like"/>
    <property type="match status" value="1"/>
</dbReference>
<dbReference type="Gene3D" id="1.25.20.10">
    <property type="entry name" value="Bacterial muramidases"/>
    <property type="match status" value="1"/>
</dbReference>
<dbReference type="SUPFAM" id="SSF48435">
    <property type="entry name" value="Bacterial muramidases"/>
    <property type="match status" value="1"/>
</dbReference>
<sequence>MRGLAVLQRLVLFCALLAGLSLPALASAEAKLLTASDKAIYVEAFKQVDKQNWAKARQTAQRAKEKLPAKLIQWLDLIRPGPGRSFDEITKFMRENPDWPGQISLQQAGERAMPADFGIAETLAWFKGRDPQTIEGTIALGRAYAASGLRDDAARVVRDGWINLSVGPDKEQPFLDQFGAFLRSQDHLARLDRLLWDGEVDGARRAMARVDADHRKLAEARIRLMTGGAGVDAAVAAVPKALQNDPGLIYDRARFKRRNDDDVGAAALLDPPPPTNPYPALMWREYEYAARHALDRGDISVAYRLAEAHGADDGSVFAEGEFLAGWIALRFLNEYKNGYEHFTKLYAGVGSAISKGRGAYWAGRAAEEMGEKALAQEWYKKAAENLSSYYGQLAAQRLGTADGLNFPRLPKITNEAKAKFEKLELVRLVRMLGELDQTDRARSFLMRLVDRSKEPADYRMIADLANDVGRRDYVVAVAKQARQQGVELLDYLYPMQTLPAGDNPEDALVLAVIRQESAFDQKATSSAGALGLMQLMPRTAKHIAKKLQIPYSDAKLTKDPSFNIRLGRAYLGDLLNGFGGSYILAIASYNAGPSRVQSWLSAYGDPRDRGVDVVDWIESIPFSETRNYVQRVLENLQIYRHRLDGKTEIALSLEQDLNRSATP</sequence>
<organism evidence="6 7">
    <name type="scientific">Hypericibacter adhaerens</name>
    <dbReference type="NCBI Taxonomy" id="2602016"/>
    <lineage>
        <taxon>Bacteria</taxon>
        <taxon>Pseudomonadati</taxon>
        <taxon>Pseudomonadota</taxon>
        <taxon>Alphaproteobacteria</taxon>
        <taxon>Rhodospirillales</taxon>
        <taxon>Dongiaceae</taxon>
        <taxon>Hypericibacter</taxon>
    </lineage>
</organism>
<proteinExistence type="inferred from homology"/>
<dbReference type="SUPFAM" id="SSF53955">
    <property type="entry name" value="Lysozyme-like"/>
    <property type="match status" value="1"/>
</dbReference>
<dbReference type="InterPro" id="IPR023346">
    <property type="entry name" value="Lysozyme-like_dom_sf"/>
</dbReference>
<evidence type="ECO:0000259" key="5">
    <source>
        <dbReference type="Pfam" id="PF01464"/>
    </source>
</evidence>
<dbReference type="GO" id="GO:0004553">
    <property type="term" value="F:hydrolase activity, hydrolyzing O-glycosyl compounds"/>
    <property type="evidence" value="ECO:0007669"/>
    <property type="project" value="InterPro"/>
</dbReference>
<feature type="signal peptide" evidence="4">
    <location>
        <begin position="1"/>
        <end position="26"/>
    </location>
</feature>
<dbReference type="Proteomes" id="UP000325797">
    <property type="component" value="Chromosome"/>
</dbReference>
<name>A0A5J6MYI4_9PROT</name>
<evidence type="ECO:0000313" key="6">
    <source>
        <dbReference type="EMBL" id="QEX22778.1"/>
    </source>
</evidence>
<evidence type="ECO:0000256" key="2">
    <source>
        <dbReference type="ARBA" id="ARBA00009387"/>
    </source>
</evidence>